<keyword evidence="3 8" id="KW-0436">Ligase</keyword>
<dbReference type="NCBIfam" id="TIGR02433">
    <property type="entry name" value="lysidine_TilS_C"/>
    <property type="match status" value="1"/>
</dbReference>
<dbReference type="Proteomes" id="UP000324781">
    <property type="component" value="Unassembled WGS sequence"/>
</dbReference>
<dbReference type="NCBIfam" id="TIGR02432">
    <property type="entry name" value="lysidine_TilS_N"/>
    <property type="match status" value="1"/>
</dbReference>
<evidence type="ECO:0000313" key="10">
    <source>
        <dbReference type="EMBL" id="SHJ20074.1"/>
    </source>
</evidence>
<evidence type="ECO:0000256" key="7">
    <source>
        <dbReference type="ARBA" id="ARBA00048539"/>
    </source>
</evidence>
<dbReference type="SUPFAM" id="SSF56037">
    <property type="entry name" value="PheT/TilS domain"/>
    <property type="match status" value="1"/>
</dbReference>
<dbReference type="CDD" id="cd01992">
    <property type="entry name" value="TilS_N"/>
    <property type="match status" value="1"/>
</dbReference>
<keyword evidence="4 8" id="KW-0819">tRNA processing</keyword>
<keyword evidence="2 8" id="KW-0963">Cytoplasm</keyword>
<name>A0A1M6HD35_9FIRM</name>
<evidence type="ECO:0000256" key="8">
    <source>
        <dbReference type="HAMAP-Rule" id="MF_01161"/>
    </source>
</evidence>
<comment type="catalytic activity">
    <reaction evidence="7 8">
        <text>cytidine(34) in tRNA(Ile2) + L-lysine + ATP = lysidine(34) in tRNA(Ile2) + AMP + diphosphate + H(+)</text>
        <dbReference type="Rhea" id="RHEA:43744"/>
        <dbReference type="Rhea" id="RHEA-COMP:10625"/>
        <dbReference type="Rhea" id="RHEA-COMP:10670"/>
        <dbReference type="ChEBI" id="CHEBI:15378"/>
        <dbReference type="ChEBI" id="CHEBI:30616"/>
        <dbReference type="ChEBI" id="CHEBI:32551"/>
        <dbReference type="ChEBI" id="CHEBI:33019"/>
        <dbReference type="ChEBI" id="CHEBI:82748"/>
        <dbReference type="ChEBI" id="CHEBI:83665"/>
        <dbReference type="ChEBI" id="CHEBI:456215"/>
        <dbReference type="EC" id="6.3.4.19"/>
    </reaction>
</comment>
<dbReference type="GO" id="GO:0005737">
    <property type="term" value="C:cytoplasm"/>
    <property type="evidence" value="ECO:0007669"/>
    <property type="project" value="UniProtKB-SubCell"/>
</dbReference>
<reference evidence="10 11" key="1">
    <citation type="submission" date="2016-11" db="EMBL/GenBank/DDBJ databases">
        <authorList>
            <person name="Varghese N."/>
            <person name="Submissions S."/>
        </authorList>
    </citation>
    <scope>NUCLEOTIDE SEQUENCE [LARGE SCALE GENOMIC DNA]</scope>
    <source>
        <strain evidence="10 11">DSM 19027</strain>
    </source>
</reference>
<comment type="function">
    <text evidence="8">Ligates lysine onto the cytidine present at position 34 of the AUA codon-specific tRNA(Ile) that contains the anticodon CAU, in an ATP-dependent manner. Cytidine is converted to lysidine, thus changing the amino acid specificity of the tRNA from methionine to isoleucine.</text>
</comment>
<organism evidence="10 11">
    <name type="scientific">Thermoclostridium caenicola</name>
    <dbReference type="NCBI Taxonomy" id="659425"/>
    <lineage>
        <taxon>Bacteria</taxon>
        <taxon>Bacillati</taxon>
        <taxon>Bacillota</taxon>
        <taxon>Clostridia</taxon>
        <taxon>Eubacteriales</taxon>
        <taxon>Oscillospiraceae</taxon>
        <taxon>Thermoclostridium</taxon>
    </lineage>
</organism>
<feature type="binding site" evidence="8">
    <location>
        <begin position="31"/>
        <end position="36"/>
    </location>
    <ligand>
        <name>ATP</name>
        <dbReference type="ChEBI" id="CHEBI:30616"/>
    </ligand>
</feature>
<dbReference type="InterPro" id="IPR014729">
    <property type="entry name" value="Rossmann-like_a/b/a_fold"/>
</dbReference>
<comment type="domain">
    <text evidence="8">The N-terminal region contains the highly conserved SGGXDS motif, predicted to be a P-loop motif involved in ATP binding.</text>
</comment>
<evidence type="ECO:0000313" key="11">
    <source>
        <dbReference type="Proteomes" id="UP000324781"/>
    </source>
</evidence>
<dbReference type="AlphaFoldDB" id="A0A1M6HD35"/>
<feature type="domain" description="Lysidine-tRNA(Ile) synthetase C-terminal" evidence="9">
    <location>
        <begin position="395"/>
        <end position="467"/>
    </location>
</feature>
<keyword evidence="11" id="KW-1185">Reference proteome</keyword>
<comment type="similarity">
    <text evidence="8">Belongs to the tRNA(Ile)-lysidine synthase family.</text>
</comment>
<dbReference type="HAMAP" id="MF_01161">
    <property type="entry name" value="tRNA_Ile_lys_synt"/>
    <property type="match status" value="1"/>
</dbReference>
<dbReference type="GO" id="GO:0032267">
    <property type="term" value="F:tRNA(Ile)-lysidine synthase activity"/>
    <property type="evidence" value="ECO:0007669"/>
    <property type="project" value="UniProtKB-EC"/>
</dbReference>
<evidence type="ECO:0000259" key="9">
    <source>
        <dbReference type="SMART" id="SM00977"/>
    </source>
</evidence>
<accession>A0A1M6HD35</accession>
<dbReference type="EMBL" id="FQZP01000031">
    <property type="protein sequence ID" value="SHJ20074.1"/>
    <property type="molecule type" value="Genomic_DNA"/>
</dbReference>
<evidence type="ECO:0000256" key="6">
    <source>
        <dbReference type="ARBA" id="ARBA00022840"/>
    </source>
</evidence>
<dbReference type="Gene3D" id="1.20.59.20">
    <property type="match status" value="1"/>
</dbReference>
<dbReference type="Pfam" id="PF01171">
    <property type="entry name" value="ATP_bind_3"/>
    <property type="match status" value="1"/>
</dbReference>
<dbReference type="InterPro" id="IPR011063">
    <property type="entry name" value="TilS/TtcA_N"/>
</dbReference>
<keyword evidence="6 8" id="KW-0067">ATP-binding</keyword>
<protein>
    <recommendedName>
        <fullName evidence="8">tRNA(Ile)-lysidine synthase</fullName>
        <ecNumber evidence="8">6.3.4.19</ecNumber>
    </recommendedName>
    <alternativeName>
        <fullName evidence="8">tRNA(Ile)-2-lysyl-cytidine synthase</fullName>
    </alternativeName>
    <alternativeName>
        <fullName evidence="8">tRNA(Ile)-lysidine synthetase</fullName>
    </alternativeName>
</protein>
<dbReference type="SMART" id="SM00977">
    <property type="entry name" value="TilS_C"/>
    <property type="match status" value="1"/>
</dbReference>
<keyword evidence="5 8" id="KW-0547">Nucleotide-binding</keyword>
<dbReference type="RefSeq" id="WP_188118461.1">
    <property type="nucleotide sequence ID" value="NZ_FQZP01000031.1"/>
</dbReference>
<dbReference type="PANTHER" id="PTHR43033:SF1">
    <property type="entry name" value="TRNA(ILE)-LYSIDINE SYNTHASE-RELATED"/>
    <property type="match status" value="1"/>
</dbReference>
<dbReference type="EC" id="6.3.4.19" evidence="8"/>
<dbReference type="InterPro" id="IPR012094">
    <property type="entry name" value="tRNA_Ile_lys_synt"/>
</dbReference>
<dbReference type="SUPFAM" id="SSF82829">
    <property type="entry name" value="MesJ substrate recognition domain-like"/>
    <property type="match status" value="1"/>
</dbReference>
<sequence length="479" mass="54162">MQDNALLQQVKKDIRDHGLIRPGSHVVAGLSGGADSVCLLYVLWQLSREYALSITAVHVNHMLRGTESDADEAFAVDLCRRWDIPIRVFRADIAEISRTSGFSEEEAGREVRYGYLFQVFREASADVIAVGHHYEDNAETVMLNILRGCGLEGLAGMDYKSGSIIRPLLGIRRSQIEAYLNQEGIPWRTDSSNASCKYVRNRVRNLLFPAIKEQFGCDPVPVLNRLSVLARRDEAYLAAQARRIFDEISREEGVEVSLDAGVLCRLDKAISSRIVRLAWEKATGSLKGIESVHVDDVLRLCRESGTGKRLCLPKGWTASLSYGRLILRPERDVRKTEWSYPVPVPGTVCVREANGLLETKILTRDQFVESFGNWLKIKETSNIQVFDYLKFNCGINIRNRRDGDRIRPFKSPGEKKLKKFFIDHKIPAEKRDSIPLVAAGPRILWVIGMRTSDECRPDERTQSYLVLTWHELSSGGEEQ</sequence>
<dbReference type="GO" id="GO:0006400">
    <property type="term" value="P:tRNA modification"/>
    <property type="evidence" value="ECO:0007669"/>
    <property type="project" value="UniProtKB-UniRule"/>
</dbReference>
<comment type="subcellular location">
    <subcellularLocation>
        <location evidence="1 8">Cytoplasm</location>
    </subcellularLocation>
</comment>
<dbReference type="InterPro" id="IPR012796">
    <property type="entry name" value="Lysidine-tRNA-synth_C"/>
</dbReference>
<evidence type="ECO:0000256" key="3">
    <source>
        <dbReference type="ARBA" id="ARBA00022598"/>
    </source>
</evidence>
<gene>
    <name evidence="8" type="primary">tilS</name>
    <name evidence="10" type="ORF">SAMN05444373_103127</name>
</gene>
<dbReference type="GO" id="GO:0005524">
    <property type="term" value="F:ATP binding"/>
    <property type="evidence" value="ECO:0007669"/>
    <property type="project" value="UniProtKB-UniRule"/>
</dbReference>
<dbReference type="SUPFAM" id="SSF52402">
    <property type="entry name" value="Adenine nucleotide alpha hydrolases-like"/>
    <property type="match status" value="1"/>
</dbReference>
<evidence type="ECO:0000256" key="1">
    <source>
        <dbReference type="ARBA" id="ARBA00004496"/>
    </source>
</evidence>
<dbReference type="Pfam" id="PF11734">
    <property type="entry name" value="TilS_C"/>
    <property type="match status" value="1"/>
</dbReference>
<evidence type="ECO:0000256" key="5">
    <source>
        <dbReference type="ARBA" id="ARBA00022741"/>
    </source>
</evidence>
<dbReference type="Gene3D" id="3.40.50.620">
    <property type="entry name" value="HUPs"/>
    <property type="match status" value="1"/>
</dbReference>
<dbReference type="PANTHER" id="PTHR43033">
    <property type="entry name" value="TRNA(ILE)-LYSIDINE SYNTHASE-RELATED"/>
    <property type="match status" value="1"/>
</dbReference>
<evidence type="ECO:0000256" key="2">
    <source>
        <dbReference type="ARBA" id="ARBA00022490"/>
    </source>
</evidence>
<evidence type="ECO:0000256" key="4">
    <source>
        <dbReference type="ARBA" id="ARBA00022694"/>
    </source>
</evidence>
<proteinExistence type="inferred from homology"/>
<dbReference type="InterPro" id="IPR012795">
    <property type="entry name" value="tRNA_Ile_lys_synt_N"/>
</dbReference>